<dbReference type="PANTHER" id="PTHR23168:SF0">
    <property type="entry name" value="MITOTIC SPINDLE ASSEMBLY CHECKPOINT PROTEIN MAD1"/>
    <property type="match status" value="1"/>
</dbReference>
<proteinExistence type="inferred from homology"/>
<name>A0ABN7VQH7_GIGMA</name>
<dbReference type="PANTHER" id="PTHR23168">
    <property type="entry name" value="MITOTIC SPINDLE ASSEMBLY CHECKPOINT PROTEIN MAD1 MITOTIC ARREST DEFICIENT-LIKE PROTEIN 1"/>
    <property type="match status" value="1"/>
</dbReference>
<evidence type="ECO:0000313" key="11">
    <source>
        <dbReference type="Proteomes" id="UP000789901"/>
    </source>
</evidence>
<accession>A0ABN7VQH7</accession>
<keyword evidence="6" id="KW-0539">Nucleus</keyword>
<keyword evidence="8" id="KW-0175">Coiled coil</keyword>
<protein>
    <recommendedName>
        <fullName evidence="3">Spindle assembly checkpoint component MAD1</fullName>
    </recommendedName>
</protein>
<comment type="similarity">
    <text evidence="2">Belongs to the MAD1 family.</text>
</comment>
<sequence length="236" mass="26897">RPRTDDEVVLNQDDLIKLLASKITRLEGLQERSTALNDQIELLKSNIKKQEEINKDLEKAVSRGEYNKETTRIFELKDNIPAEDLAKLEDATQKLSGVDINSDLDVIQSFKEEIAKKEQMVSLVEEEMDKKFKLLTKIFGYNIEFLENNCVKLTSIYSDPEDHKSLTFEIDQDGTIQIKEGHFEFMQSIEEANGSVPCLLGNVTVKLVEEKNASKSNEDESLLDRTYSDMSINGQS</sequence>
<dbReference type="InterPro" id="IPR008672">
    <property type="entry name" value="Mad1"/>
</dbReference>
<keyword evidence="4" id="KW-0132">Cell division</keyword>
<feature type="region of interest" description="Disordered" evidence="9">
    <location>
        <begin position="213"/>
        <end position="236"/>
    </location>
</feature>
<feature type="coiled-coil region" evidence="8">
    <location>
        <begin position="26"/>
        <end position="60"/>
    </location>
</feature>
<evidence type="ECO:0000256" key="1">
    <source>
        <dbReference type="ARBA" id="ARBA00004123"/>
    </source>
</evidence>
<comment type="caution">
    <text evidence="10">The sequence shown here is derived from an EMBL/GenBank/DDBJ whole genome shotgun (WGS) entry which is preliminary data.</text>
</comment>
<evidence type="ECO:0000256" key="6">
    <source>
        <dbReference type="ARBA" id="ARBA00023242"/>
    </source>
</evidence>
<evidence type="ECO:0000256" key="9">
    <source>
        <dbReference type="SAM" id="MobiDB-lite"/>
    </source>
</evidence>
<feature type="non-terminal residue" evidence="10">
    <location>
        <position position="1"/>
    </location>
</feature>
<organism evidence="10 11">
    <name type="scientific">Gigaspora margarita</name>
    <dbReference type="NCBI Taxonomy" id="4874"/>
    <lineage>
        <taxon>Eukaryota</taxon>
        <taxon>Fungi</taxon>
        <taxon>Fungi incertae sedis</taxon>
        <taxon>Mucoromycota</taxon>
        <taxon>Glomeromycotina</taxon>
        <taxon>Glomeromycetes</taxon>
        <taxon>Diversisporales</taxon>
        <taxon>Gigasporaceae</taxon>
        <taxon>Gigaspora</taxon>
    </lineage>
</organism>
<keyword evidence="5" id="KW-0498">Mitosis</keyword>
<evidence type="ECO:0000256" key="2">
    <source>
        <dbReference type="ARBA" id="ARBA00008029"/>
    </source>
</evidence>
<gene>
    <name evidence="10" type="ORF">GMARGA_LOCUS21592</name>
</gene>
<dbReference type="EMBL" id="CAJVQB010020060">
    <property type="protein sequence ID" value="CAG8793295.1"/>
    <property type="molecule type" value="Genomic_DNA"/>
</dbReference>
<feature type="compositionally biased region" description="Basic and acidic residues" evidence="9">
    <location>
        <begin position="213"/>
        <end position="227"/>
    </location>
</feature>
<keyword evidence="11" id="KW-1185">Reference proteome</keyword>
<evidence type="ECO:0000256" key="7">
    <source>
        <dbReference type="ARBA" id="ARBA00023306"/>
    </source>
</evidence>
<evidence type="ECO:0000256" key="4">
    <source>
        <dbReference type="ARBA" id="ARBA00022618"/>
    </source>
</evidence>
<comment type="subcellular location">
    <subcellularLocation>
        <location evidence="1">Nucleus</location>
    </subcellularLocation>
</comment>
<evidence type="ECO:0000313" key="10">
    <source>
        <dbReference type="EMBL" id="CAG8793295.1"/>
    </source>
</evidence>
<dbReference type="Proteomes" id="UP000789901">
    <property type="component" value="Unassembled WGS sequence"/>
</dbReference>
<evidence type="ECO:0000256" key="8">
    <source>
        <dbReference type="SAM" id="Coils"/>
    </source>
</evidence>
<evidence type="ECO:0000256" key="3">
    <source>
        <dbReference type="ARBA" id="ARBA00022019"/>
    </source>
</evidence>
<evidence type="ECO:0000256" key="5">
    <source>
        <dbReference type="ARBA" id="ARBA00022776"/>
    </source>
</evidence>
<dbReference type="Gene3D" id="3.30.457.60">
    <property type="match status" value="1"/>
</dbReference>
<reference evidence="10 11" key="1">
    <citation type="submission" date="2021-06" db="EMBL/GenBank/DDBJ databases">
        <authorList>
            <person name="Kallberg Y."/>
            <person name="Tangrot J."/>
            <person name="Rosling A."/>
        </authorList>
    </citation>
    <scope>NUCLEOTIDE SEQUENCE [LARGE SCALE GENOMIC DNA]</scope>
    <source>
        <strain evidence="10 11">120-4 pot B 10/14</strain>
    </source>
</reference>
<keyword evidence="7" id="KW-0131">Cell cycle</keyword>